<protein>
    <submittedName>
        <fullName evidence="1">Uncharacterized protein</fullName>
    </submittedName>
</protein>
<proteinExistence type="predicted"/>
<dbReference type="AlphaFoldDB" id="A0A1G1WY77"/>
<organism evidence="1 2">
    <name type="scientific">Candidatus Woykebacteria bacterium RIFCSPLOWO2_01_FULL_41_12</name>
    <dbReference type="NCBI Taxonomy" id="1802604"/>
    <lineage>
        <taxon>Bacteria</taxon>
        <taxon>Candidatus Woykeibacteriota</taxon>
    </lineage>
</organism>
<gene>
    <name evidence="1" type="ORF">A3A57_02695</name>
</gene>
<evidence type="ECO:0000313" key="1">
    <source>
        <dbReference type="EMBL" id="OGY32664.1"/>
    </source>
</evidence>
<dbReference type="Proteomes" id="UP000179279">
    <property type="component" value="Unassembled WGS sequence"/>
</dbReference>
<sequence>MYDGEAWALLEKGKEVATRMALSSIFGQGLWTPTDTPRSEGFFNNSLRIWAARKEDEVEVWMTKSPHACGEQLDDQEAVRTLKATLSVVIGEWRGWLED</sequence>
<name>A0A1G1WY77_9BACT</name>
<reference evidence="1 2" key="1">
    <citation type="journal article" date="2016" name="Nat. Commun.">
        <title>Thousands of microbial genomes shed light on interconnected biogeochemical processes in an aquifer system.</title>
        <authorList>
            <person name="Anantharaman K."/>
            <person name="Brown C.T."/>
            <person name="Hug L.A."/>
            <person name="Sharon I."/>
            <person name="Castelle C.J."/>
            <person name="Probst A.J."/>
            <person name="Thomas B.C."/>
            <person name="Singh A."/>
            <person name="Wilkins M.J."/>
            <person name="Karaoz U."/>
            <person name="Brodie E.L."/>
            <person name="Williams K.H."/>
            <person name="Hubbard S.S."/>
            <person name="Banfield J.F."/>
        </authorList>
    </citation>
    <scope>NUCLEOTIDE SEQUENCE [LARGE SCALE GENOMIC DNA]</scope>
</reference>
<dbReference type="EMBL" id="MHDA01000010">
    <property type="protein sequence ID" value="OGY32664.1"/>
    <property type="molecule type" value="Genomic_DNA"/>
</dbReference>
<evidence type="ECO:0000313" key="2">
    <source>
        <dbReference type="Proteomes" id="UP000179279"/>
    </source>
</evidence>
<accession>A0A1G1WY77</accession>
<comment type="caution">
    <text evidence="1">The sequence shown here is derived from an EMBL/GenBank/DDBJ whole genome shotgun (WGS) entry which is preliminary data.</text>
</comment>